<dbReference type="Pfam" id="PF07690">
    <property type="entry name" value="MFS_1"/>
    <property type="match status" value="1"/>
</dbReference>
<feature type="transmembrane region" description="Helical" evidence="5">
    <location>
        <begin position="351"/>
        <end position="374"/>
    </location>
</feature>
<dbReference type="Proteomes" id="UP001153636">
    <property type="component" value="Chromosome 17"/>
</dbReference>
<name>A0A9P0CTX3_9CUCU</name>
<dbReference type="AlphaFoldDB" id="A0A9P0CTX3"/>
<dbReference type="GO" id="GO:0016020">
    <property type="term" value="C:membrane"/>
    <property type="evidence" value="ECO:0007669"/>
    <property type="project" value="UniProtKB-SubCell"/>
</dbReference>
<keyword evidence="8" id="KW-1185">Reference proteome</keyword>
<evidence type="ECO:0000313" key="7">
    <source>
        <dbReference type="EMBL" id="CAH1104627.1"/>
    </source>
</evidence>
<feature type="transmembrane region" description="Helical" evidence="5">
    <location>
        <begin position="294"/>
        <end position="315"/>
    </location>
</feature>
<reference evidence="7" key="1">
    <citation type="submission" date="2022-01" db="EMBL/GenBank/DDBJ databases">
        <authorList>
            <person name="King R."/>
        </authorList>
    </citation>
    <scope>NUCLEOTIDE SEQUENCE</scope>
</reference>
<feature type="transmembrane region" description="Helical" evidence="5">
    <location>
        <begin position="419"/>
        <end position="441"/>
    </location>
</feature>
<feature type="transmembrane region" description="Helical" evidence="5">
    <location>
        <begin position="169"/>
        <end position="192"/>
    </location>
</feature>
<comment type="subcellular location">
    <subcellularLocation>
        <location evidence="1">Membrane</location>
        <topology evidence="1">Multi-pass membrane protein</topology>
    </subcellularLocation>
</comment>
<dbReference type="Gene3D" id="1.20.1250.20">
    <property type="entry name" value="MFS general substrate transporter like domains"/>
    <property type="match status" value="1"/>
</dbReference>
<dbReference type="InterPro" id="IPR036259">
    <property type="entry name" value="MFS_trans_sf"/>
</dbReference>
<evidence type="ECO:0000256" key="1">
    <source>
        <dbReference type="ARBA" id="ARBA00004141"/>
    </source>
</evidence>
<organism evidence="7 8">
    <name type="scientific">Psylliodes chrysocephalus</name>
    <dbReference type="NCBI Taxonomy" id="3402493"/>
    <lineage>
        <taxon>Eukaryota</taxon>
        <taxon>Metazoa</taxon>
        <taxon>Ecdysozoa</taxon>
        <taxon>Arthropoda</taxon>
        <taxon>Hexapoda</taxon>
        <taxon>Insecta</taxon>
        <taxon>Pterygota</taxon>
        <taxon>Neoptera</taxon>
        <taxon>Endopterygota</taxon>
        <taxon>Coleoptera</taxon>
        <taxon>Polyphaga</taxon>
        <taxon>Cucujiformia</taxon>
        <taxon>Chrysomeloidea</taxon>
        <taxon>Chrysomelidae</taxon>
        <taxon>Galerucinae</taxon>
        <taxon>Alticini</taxon>
        <taxon>Psylliodes</taxon>
    </lineage>
</organism>
<keyword evidence="2 5" id="KW-0812">Transmembrane</keyword>
<gene>
    <name evidence="7" type="ORF">PSYICH_LOCUS5393</name>
</gene>
<dbReference type="OrthoDB" id="430300at2759"/>
<keyword evidence="4 5" id="KW-0472">Membrane</keyword>
<evidence type="ECO:0000256" key="2">
    <source>
        <dbReference type="ARBA" id="ARBA00022692"/>
    </source>
</evidence>
<feature type="transmembrane region" description="Helical" evidence="5">
    <location>
        <begin position="327"/>
        <end position="345"/>
    </location>
</feature>
<dbReference type="PROSITE" id="PS00216">
    <property type="entry name" value="SUGAR_TRANSPORT_1"/>
    <property type="match status" value="1"/>
</dbReference>
<dbReference type="SUPFAM" id="SSF103473">
    <property type="entry name" value="MFS general substrate transporter"/>
    <property type="match status" value="1"/>
</dbReference>
<evidence type="ECO:0000256" key="3">
    <source>
        <dbReference type="ARBA" id="ARBA00022989"/>
    </source>
</evidence>
<feature type="transmembrane region" description="Helical" evidence="5">
    <location>
        <begin position="130"/>
        <end position="157"/>
    </location>
</feature>
<feature type="domain" description="Major facilitator superfamily (MFS) profile" evidence="6">
    <location>
        <begin position="13"/>
        <end position="443"/>
    </location>
</feature>
<feature type="transmembrane region" description="Helical" evidence="5">
    <location>
        <begin position="198"/>
        <end position="218"/>
    </location>
</feature>
<dbReference type="InterPro" id="IPR005829">
    <property type="entry name" value="Sugar_transporter_CS"/>
</dbReference>
<dbReference type="GO" id="GO:0022857">
    <property type="term" value="F:transmembrane transporter activity"/>
    <property type="evidence" value="ECO:0007669"/>
    <property type="project" value="InterPro"/>
</dbReference>
<proteinExistence type="predicted"/>
<evidence type="ECO:0000256" key="4">
    <source>
        <dbReference type="ARBA" id="ARBA00023136"/>
    </source>
</evidence>
<dbReference type="PANTHER" id="PTHR23507">
    <property type="entry name" value="ZGC:174356"/>
    <property type="match status" value="1"/>
</dbReference>
<dbReference type="InterPro" id="IPR011701">
    <property type="entry name" value="MFS"/>
</dbReference>
<keyword evidence="3 5" id="KW-1133">Transmembrane helix</keyword>
<accession>A0A9P0CTX3</accession>
<dbReference type="PANTHER" id="PTHR23507:SF39">
    <property type="entry name" value="GH23453P-RELATED"/>
    <property type="match status" value="1"/>
</dbReference>
<protein>
    <recommendedName>
        <fullName evidence="6">Major facilitator superfamily (MFS) profile domain-containing protein</fullName>
    </recommendedName>
</protein>
<evidence type="ECO:0000313" key="8">
    <source>
        <dbReference type="Proteomes" id="UP001153636"/>
    </source>
</evidence>
<dbReference type="InterPro" id="IPR020846">
    <property type="entry name" value="MFS_dom"/>
</dbReference>
<feature type="transmembrane region" description="Helical" evidence="5">
    <location>
        <begin position="255"/>
        <end position="274"/>
    </location>
</feature>
<sequence>MAWNKYVTVEVPLLLCMFCLMLQLNVSTNMLIYRTCYALLDYDESECALLGKVENETTASLERKVQPTFNYINMVSTVMNSLVPLVFCMYVGTWSDKFGRKPFMLLSLIGLTLTNMTTTIIVLFENASPWLFLISFIPSLLTGGFVTLMIVISAYLADVSTSQTRVVRMAVYEIVMGLGTFLGNIVSSYLLYGTDYKTVYIIITGLHGVATIYTFFFIPESIKGEKQVPKLKHLLKYINLTDIAKNTFKKRPNNARGYLLAVLGIIFFQTFSMGEMSVQTLFLRAKLNWTLTKITITSSVTSVGNIIGTIGGTYFLYKLLKIGELKLALFSILSFSAASILRGLSTMDKDYFIYIASFIGIFNGIQGIMIRTIISYIVSPEEIGKIFALQSIIMNVNMMLSNLLFQAIYNATLETDSGIFYFVSATINGLAGVGILLLLNVKVPVHPEAAKEAEKPENEFRKISMNINNFEVLSIDEKRSSNTISLGFSTIPG</sequence>
<feature type="transmembrane region" description="Helical" evidence="5">
    <location>
        <begin position="386"/>
        <end position="407"/>
    </location>
</feature>
<dbReference type="PROSITE" id="PS50850">
    <property type="entry name" value="MFS"/>
    <property type="match status" value="1"/>
</dbReference>
<evidence type="ECO:0000256" key="5">
    <source>
        <dbReference type="SAM" id="Phobius"/>
    </source>
</evidence>
<feature type="transmembrane region" description="Helical" evidence="5">
    <location>
        <begin position="103"/>
        <end position="124"/>
    </location>
</feature>
<dbReference type="EMBL" id="OV651829">
    <property type="protein sequence ID" value="CAH1104627.1"/>
    <property type="molecule type" value="Genomic_DNA"/>
</dbReference>
<feature type="transmembrane region" description="Helical" evidence="5">
    <location>
        <begin position="12"/>
        <end position="33"/>
    </location>
</feature>
<evidence type="ECO:0000259" key="6">
    <source>
        <dbReference type="PROSITE" id="PS50850"/>
    </source>
</evidence>
<feature type="transmembrane region" description="Helical" evidence="5">
    <location>
        <begin position="71"/>
        <end position="91"/>
    </location>
</feature>